<feature type="region of interest" description="Disordered" evidence="1">
    <location>
        <begin position="89"/>
        <end position="274"/>
    </location>
</feature>
<feature type="region of interest" description="Disordered" evidence="1">
    <location>
        <begin position="340"/>
        <end position="364"/>
    </location>
</feature>
<feature type="region of interest" description="Disordered" evidence="1">
    <location>
        <begin position="1"/>
        <end position="64"/>
    </location>
</feature>
<feature type="compositionally biased region" description="Basic and acidic residues" evidence="1">
    <location>
        <begin position="230"/>
        <end position="244"/>
    </location>
</feature>
<feature type="compositionally biased region" description="Basic and acidic residues" evidence="1">
    <location>
        <begin position="351"/>
        <end position="362"/>
    </location>
</feature>
<dbReference type="Pfam" id="PF10180">
    <property type="entry name" value="WKF"/>
    <property type="match status" value="1"/>
</dbReference>
<feature type="domain" description="WKF" evidence="2">
    <location>
        <begin position="276"/>
        <end position="336"/>
    </location>
</feature>
<proteinExistence type="predicted"/>
<dbReference type="AlphaFoldDB" id="A0A9D4MNU6"/>
<keyword evidence="4" id="KW-1185">Reference proteome</keyword>
<gene>
    <name evidence="3" type="ORF">DPMN_003206</name>
</gene>
<feature type="compositionally biased region" description="Basic and acidic residues" evidence="1">
    <location>
        <begin position="124"/>
        <end position="163"/>
    </location>
</feature>
<organism evidence="3 4">
    <name type="scientific">Dreissena polymorpha</name>
    <name type="common">Zebra mussel</name>
    <name type="synonym">Mytilus polymorpha</name>
    <dbReference type="NCBI Taxonomy" id="45954"/>
    <lineage>
        <taxon>Eukaryota</taxon>
        <taxon>Metazoa</taxon>
        <taxon>Spiralia</taxon>
        <taxon>Lophotrochozoa</taxon>
        <taxon>Mollusca</taxon>
        <taxon>Bivalvia</taxon>
        <taxon>Autobranchia</taxon>
        <taxon>Heteroconchia</taxon>
        <taxon>Euheterodonta</taxon>
        <taxon>Imparidentia</taxon>
        <taxon>Neoheterodontei</taxon>
        <taxon>Myida</taxon>
        <taxon>Dreissenoidea</taxon>
        <taxon>Dreissenidae</taxon>
        <taxon>Dreissena</taxon>
    </lineage>
</organism>
<accession>A0A9D4MNU6</accession>
<reference evidence="3" key="1">
    <citation type="journal article" date="2019" name="bioRxiv">
        <title>The Genome of the Zebra Mussel, Dreissena polymorpha: A Resource for Invasive Species Research.</title>
        <authorList>
            <person name="McCartney M.A."/>
            <person name="Auch B."/>
            <person name="Kono T."/>
            <person name="Mallez S."/>
            <person name="Zhang Y."/>
            <person name="Obille A."/>
            <person name="Becker A."/>
            <person name="Abrahante J.E."/>
            <person name="Garbe J."/>
            <person name="Badalamenti J.P."/>
            <person name="Herman A."/>
            <person name="Mangelson H."/>
            <person name="Liachko I."/>
            <person name="Sullivan S."/>
            <person name="Sone E.D."/>
            <person name="Koren S."/>
            <person name="Silverstein K.A.T."/>
            <person name="Beckman K.B."/>
            <person name="Gohl D.M."/>
        </authorList>
    </citation>
    <scope>NUCLEOTIDE SEQUENCE</scope>
    <source>
        <strain evidence="3">Duluth1</strain>
        <tissue evidence="3">Whole animal</tissue>
    </source>
</reference>
<evidence type="ECO:0000256" key="1">
    <source>
        <dbReference type="SAM" id="MobiDB-lite"/>
    </source>
</evidence>
<protein>
    <recommendedName>
        <fullName evidence="2">WKF domain-containing protein</fullName>
    </recommendedName>
</protein>
<reference evidence="3" key="2">
    <citation type="submission" date="2020-11" db="EMBL/GenBank/DDBJ databases">
        <authorList>
            <person name="McCartney M.A."/>
            <person name="Auch B."/>
            <person name="Kono T."/>
            <person name="Mallez S."/>
            <person name="Becker A."/>
            <person name="Gohl D.M."/>
            <person name="Silverstein K.A.T."/>
            <person name="Koren S."/>
            <person name="Bechman K.B."/>
            <person name="Herman A."/>
            <person name="Abrahante J.E."/>
            <person name="Garbe J."/>
        </authorList>
    </citation>
    <scope>NUCLEOTIDE SEQUENCE</scope>
    <source>
        <strain evidence="3">Duluth1</strain>
        <tissue evidence="3">Whole animal</tissue>
    </source>
</reference>
<dbReference type="PANTHER" id="PTHR22306">
    <property type="entry name" value="CHROMOSOME 7 OPEN READING FRAME 50"/>
    <property type="match status" value="1"/>
</dbReference>
<dbReference type="InterPro" id="IPR019327">
    <property type="entry name" value="WKF"/>
</dbReference>
<sequence length="379" mass="43904">MGQKKKHKITNDVDPGESQVKKKQELGDIETCPKTENLDAAESKKKKRKRSLVSDESPIGEKSCATKHFNDATVDERVMKIVTEMKNATSPALNKEARLIPEQLENNHNAKKRKKDKAKQVNSDLEKQGSIKHEHSIISKESKQKEKDALIRNIDKEDLETRSKVHKSTQNMLLAKLKSAQSKRKEQSDNYQHSYTEKSGESYEKSQDTSREDQTGKDIVMENEAEADDNVEKIDPEKLAIKEKKLAKRKQKKLDKERQKKEQEEKSGTAKASAIDYLDKWKHNRDEWKFNKVRQCWLLQNMYKEPLVDDDHFNILLEYLDGLQGKAREITRKEAEGYLHLDSDEDDDEKATDTQKRSEQKVDAAQYNRARQIVQLLAD</sequence>
<evidence type="ECO:0000313" key="4">
    <source>
        <dbReference type="Proteomes" id="UP000828390"/>
    </source>
</evidence>
<dbReference type="Proteomes" id="UP000828390">
    <property type="component" value="Unassembled WGS sequence"/>
</dbReference>
<feature type="compositionally biased region" description="Basic and acidic residues" evidence="1">
    <location>
        <begin position="254"/>
        <end position="268"/>
    </location>
</feature>
<dbReference type="OrthoDB" id="10261563at2759"/>
<feature type="compositionally biased region" description="Basic and acidic residues" evidence="1">
    <location>
        <begin position="195"/>
        <end position="220"/>
    </location>
</feature>
<name>A0A9D4MNU6_DREPO</name>
<dbReference type="PANTHER" id="PTHR22306:SF2">
    <property type="entry name" value="CHROMOSOME 7 OPEN READING FRAME 50"/>
    <property type="match status" value="1"/>
</dbReference>
<dbReference type="EMBL" id="JAIWYP010000001">
    <property type="protein sequence ID" value="KAH3879304.1"/>
    <property type="molecule type" value="Genomic_DNA"/>
</dbReference>
<comment type="caution">
    <text evidence="3">The sequence shown here is derived from an EMBL/GenBank/DDBJ whole genome shotgun (WGS) entry which is preliminary data.</text>
</comment>
<evidence type="ECO:0000313" key="3">
    <source>
        <dbReference type="EMBL" id="KAH3879304.1"/>
    </source>
</evidence>
<evidence type="ECO:0000259" key="2">
    <source>
        <dbReference type="Pfam" id="PF10180"/>
    </source>
</evidence>
<feature type="compositionally biased region" description="Basic and acidic residues" evidence="1">
    <location>
        <begin position="19"/>
        <end position="43"/>
    </location>
</feature>